<dbReference type="PANTHER" id="PTHR11109">
    <property type="entry name" value="GTP CYCLOHYDROLASE I"/>
    <property type="match status" value="1"/>
</dbReference>
<dbReference type="SUPFAM" id="SSF55620">
    <property type="entry name" value="Tetrahydrobiopterin biosynthesis enzymes-like"/>
    <property type="match status" value="1"/>
</dbReference>
<keyword evidence="8" id="KW-1185">Reference proteome</keyword>
<feature type="binding site" evidence="5">
    <location>
        <position position="75"/>
    </location>
    <ligand>
        <name>Zn(2+)</name>
        <dbReference type="ChEBI" id="CHEBI:29105"/>
    </ligand>
</feature>
<keyword evidence="5" id="KW-0479">Metal-binding</keyword>
<evidence type="ECO:0000313" key="8">
    <source>
        <dbReference type="Proteomes" id="UP000253303"/>
    </source>
</evidence>
<keyword evidence="5" id="KW-0862">Zinc</keyword>
<dbReference type="RefSeq" id="WP_113982675.1">
    <property type="nucleotide sequence ID" value="NZ_QMEY01000009.1"/>
</dbReference>
<keyword evidence="5" id="KW-0342">GTP-binding</keyword>
<evidence type="ECO:0000256" key="4">
    <source>
        <dbReference type="ARBA" id="ARBA00022801"/>
    </source>
</evidence>
<keyword evidence="4 5" id="KW-0378">Hydrolase</keyword>
<dbReference type="GO" id="GO:0046654">
    <property type="term" value="P:tetrahydrofolate biosynthetic process"/>
    <property type="evidence" value="ECO:0007669"/>
    <property type="project" value="UniProtKB-UniRule"/>
</dbReference>
<dbReference type="GO" id="GO:0006729">
    <property type="term" value="P:tetrahydrobiopterin biosynthetic process"/>
    <property type="evidence" value="ECO:0007669"/>
    <property type="project" value="TreeGrafter"/>
</dbReference>
<dbReference type="InterPro" id="IPR020602">
    <property type="entry name" value="GTP_CycHdrlase_I_dom"/>
</dbReference>
<accession>A0A366LVV2</accession>
<dbReference type="GO" id="GO:0006730">
    <property type="term" value="P:one-carbon metabolic process"/>
    <property type="evidence" value="ECO:0007669"/>
    <property type="project" value="UniProtKB-UniRule"/>
</dbReference>
<sequence>MTMDEARIQALYRELLIAIGEDPDREGLRDTPRRAAAFWRDFLTYQPDRIDTTFRHEPAGEQFVQVNGISTWSLCEHHLLPIHLLVNIAYLPAGAVLGLSKLVRVTELAARRLQIQERIVEQVADELQKITGTDDVAVVAAGHHLCMSMRGTRAQGSRTLTRTLRGRFLQDPRLVSALGAGP</sequence>
<comment type="subunit">
    <text evidence="5">Homopolymer.</text>
</comment>
<evidence type="ECO:0000256" key="5">
    <source>
        <dbReference type="HAMAP-Rule" id="MF_00223"/>
    </source>
</evidence>
<dbReference type="Gene3D" id="3.30.1130.10">
    <property type="match status" value="1"/>
</dbReference>
<dbReference type="FunFam" id="3.30.1130.10:FF:000001">
    <property type="entry name" value="GTP cyclohydrolase 1"/>
    <property type="match status" value="1"/>
</dbReference>
<comment type="pathway">
    <text evidence="2 5">Cofactor biosynthesis; 7,8-dihydroneopterin triphosphate biosynthesis; 7,8-dihydroneopterin triphosphate from GTP: step 1/1.</text>
</comment>
<dbReference type="PROSITE" id="PS00860">
    <property type="entry name" value="GTP_CYCLOHYDROL_1_2"/>
    <property type="match status" value="1"/>
</dbReference>
<organism evidence="7 8">
    <name type="scientific">Spongiactinospora rosea</name>
    <dbReference type="NCBI Taxonomy" id="2248750"/>
    <lineage>
        <taxon>Bacteria</taxon>
        <taxon>Bacillati</taxon>
        <taxon>Actinomycetota</taxon>
        <taxon>Actinomycetes</taxon>
        <taxon>Streptosporangiales</taxon>
        <taxon>Streptosporangiaceae</taxon>
        <taxon>Spongiactinospora</taxon>
    </lineage>
</organism>
<dbReference type="EC" id="3.5.4.16" evidence="5"/>
<dbReference type="UniPathway" id="UPA00848">
    <property type="reaction ID" value="UER00151"/>
</dbReference>
<dbReference type="AlphaFoldDB" id="A0A366LVV2"/>
<keyword evidence="3 5" id="KW-0554">One-carbon metabolism</keyword>
<evidence type="ECO:0000259" key="6">
    <source>
        <dbReference type="Pfam" id="PF01227"/>
    </source>
</evidence>
<dbReference type="InterPro" id="IPR018234">
    <property type="entry name" value="GTP_CycHdrlase_I_CS"/>
</dbReference>
<dbReference type="PROSITE" id="PS00859">
    <property type="entry name" value="GTP_CYCLOHYDROL_1_1"/>
    <property type="match status" value="1"/>
</dbReference>
<comment type="catalytic activity">
    <reaction evidence="1 5">
        <text>GTP + H2O = 7,8-dihydroneopterin 3'-triphosphate + formate + H(+)</text>
        <dbReference type="Rhea" id="RHEA:17473"/>
        <dbReference type="ChEBI" id="CHEBI:15377"/>
        <dbReference type="ChEBI" id="CHEBI:15378"/>
        <dbReference type="ChEBI" id="CHEBI:15740"/>
        <dbReference type="ChEBI" id="CHEBI:37565"/>
        <dbReference type="ChEBI" id="CHEBI:58462"/>
        <dbReference type="EC" id="3.5.4.16"/>
    </reaction>
</comment>
<gene>
    <name evidence="5" type="primary">folE</name>
    <name evidence="7" type="ORF">DP939_22190</name>
</gene>
<dbReference type="HAMAP" id="MF_00223">
    <property type="entry name" value="FolE"/>
    <property type="match status" value="1"/>
</dbReference>
<evidence type="ECO:0000256" key="2">
    <source>
        <dbReference type="ARBA" id="ARBA00005080"/>
    </source>
</evidence>
<feature type="domain" description="GTP cyclohydrolase I" evidence="6">
    <location>
        <begin position="9"/>
        <end position="175"/>
    </location>
</feature>
<dbReference type="GO" id="GO:0005737">
    <property type="term" value="C:cytoplasm"/>
    <property type="evidence" value="ECO:0007669"/>
    <property type="project" value="TreeGrafter"/>
</dbReference>
<comment type="caution">
    <text evidence="7">The sequence shown here is derived from an EMBL/GenBank/DDBJ whole genome shotgun (WGS) entry which is preliminary data.</text>
</comment>
<protein>
    <recommendedName>
        <fullName evidence="5">GTP cyclohydrolase 1</fullName>
        <ecNumber evidence="5">3.5.4.16</ecNumber>
    </recommendedName>
    <alternativeName>
        <fullName evidence="5">GTP cyclohydrolase I</fullName>
        <shortName evidence="5">GTP-CH-I</shortName>
    </alternativeName>
</protein>
<evidence type="ECO:0000313" key="7">
    <source>
        <dbReference type="EMBL" id="RBQ18075.1"/>
    </source>
</evidence>
<feature type="binding site" evidence="5">
    <location>
        <position position="78"/>
    </location>
    <ligand>
        <name>Zn(2+)</name>
        <dbReference type="ChEBI" id="CHEBI:29105"/>
    </ligand>
</feature>
<dbReference type="InterPro" id="IPR001474">
    <property type="entry name" value="GTP_CycHdrlase_I"/>
</dbReference>
<dbReference type="GO" id="GO:0003934">
    <property type="term" value="F:GTP cyclohydrolase I activity"/>
    <property type="evidence" value="ECO:0007669"/>
    <property type="project" value="UniProtKB-UniRule"/>
</dbReference>
<feature type="binding site" evidence="5">
    <location>
        <position position="146"/>
    </location>
    <ligand>
        <name>Zn(2+)</name>
        <dbReference type="ChEBI" id="CHEBI:29105"/>
    </ligand>
</feature>
<dbReference type="Gene3D" id="1.10.286.10">
    <property type="match status" value="1"/>
</dbReference>
<proteinExistence type="inferred from homology"/>
<evidence type="ECO:0000256" key="1">
    <source>
        <dbReference type="ARBA" id="ARBA00001052"/>
    </source>
</evidence>
<dbReference type="GO" id="GO:0008270">
    <property type="term" value="F:zinc ion binding"/>
    <property type="evidence" value="ECO:0007669"/>
    <property type="project" value="UniProtKB-UniRule"/>
</dbReference>
<dbReference type="EMBL" id="QMEY01000009">
    <property type="protein sequence ID" value="RBQ18075.1"/>
    <property type="molecule type" value="Genomic_DNA"/>
</dbReference>
<evidence type="ECO:0000256" key="3">
    <source>
        <dbReference type="ARBA" id="ARBA00022563"/>
    </source>
</evidence>
<dbReference type="InterPro" id="IPR043133">
    <property type="entry name" value="GTP-CH-I_C/QueF"/>
</dbReference>
<dbReference type="GO" id="GO:0005525">
    <property type="term" value="F:GTP binding"/>
    <property type="evidence" value="ECO:0007669"/>
    <property type="project" value="UniProtKB-KW"/>
</dbReference>
<keyword evidence="5" id="KW-0547">Nucleotide-binding</keyword>
<dbReference type="Proteomes" id="UP000253303">
    <property type="component" value="Unassembled WGS sequence"/>
</dbReference>
<dbReference type="NCBIfam" id="NF006826">
    <property type="entry name" value="PRK09347.1-3"/>
    <property type="match status" value="1"/>
</dbReference>
<name>A0A366LVV2_9ACTN</name>
<dbReference type="InterPro" id="IPR043134">
    <property type="entry name" value="GTP-CH-I_N"/>
</dbReference>
<comment type="similarity">
    <text evidence="5">Belongs to the GTP cyclohydrolase I family.</text>
</comment>
<dbReference type="OrthoDB" id="9801207at2"/>
<reference evidence="7 8" key="1">
    <citation type="submission" date="2018-06" db="EMBL/GenBank/DDBJ databases">
        <title>Sphaerisporangium craniellae sp. nov., isolated from a marine sponge in the South China Sea.</title>
        <authorList>
            <person name="Li L."/>
        </authorList>
    </citation>
    <scope>NUCLEOTIDE SEQUENCE [LARGE SCALE GENOMIC DNA]</scope>
    <source>
        <strain evidence="7 8">LHW63015</strain>
    </source>
</reference>
<dbReference type="PANTHER" id="PTHR11109:SF7">
    <property type="entry name" value="GTP CYCLOHYDROLASE 1"/>
    <property type="match status" value="1"/>
</dbReference>
<dbReference type="Pfam" id="PF01227">
    <property type="entry name" value="GTP_cyclohydroI"/>
    <property type="match status" value="1"/>
</dbReference>